<evidence type="ECO:0000256" key="1">
    <source>
        <dbReference type="SAM" id="SignalP"/>
    </source>
</evidence>
<dbReference type="EMBL" id="SNXR01000016">
    <property type="protein sequence ID" value="TDP58020.1"/>
    <property type="molecule type" value="Genomic_DNA"/>
</dbReference>
<dbReference type="PROSITE" id="PS51257">
    <property type="entry name" value="PROKAR_LIPOPROTEIN"/>
    <property type="match status" value="1"/>
</dbReference>
<keyword evidence="1" id="KW-0732">Signal</keyword>
<gene>
    <name evidence="2" type="ORF">BC748_2535</name>
</gene>
<accession>A0A4R6Q7G6</accession>
<dbReference type="OrthoDB" id="9951109at2"/>
<organism evidence="2 3">
    <name type="scientific">Flavobacterium dankookense</name>
    <dbReference type="NCBI Taxonomy" id="706186"/>
    <lineage>
        <taxon>Bacteria</taxon>
        <taxon>Pseudomonadati</taxon>
        <taxon>Bacteroidota</taxon>
        <taxon>Flavobacteriia</taxon>
        <taxon>Flavobacteriales</taxon>
        <taxon>Flavobacteriaceae</taxon>
        <taxon>Flavobacterium</taxon>
    </lineage>
</organism>
<name>A0A4R6Q7G6_9FLAO</name>
<evidence type="ECO:0000313" key="2">
    <source>
        <dbReference type="EMBL" id="TDP58020.1"/>
    </source>
</evidence>
<keyword evidence="3" id="KW-1185">Reference proteome</keyword>
<feature type="chain" id="PRO_5020621877" evidence="1">
    <location>
        <begin position="23"/>
        <end position="164"/>
    </location>
</feature>
<sequence>MKKRILLLLSVFWVAISCSSSDDNSTTVDSNILVDGVAFNPTNFRVDNGSSNALGVSSLVFSLTKGSIYTANYEALVFTIEYPLTSSSSPNGTYEFGIGETATTLFANGSYAKGTKFYSLAGYSVKVTALGESKYKLEFQNIEAVSFPDGYVKIVSGYCEGDFN</sequence>
<dbReference type="AlphaFoldDB" id="A0A4R6Q7G6"/>
<dbReference type="Proteomes" id="UP000295260">
    <property type="component" value="Unassembled WGS sequence"/>
</dbReference>
<evidence type="ECO:0000313" key="3">
    <source>
        <dbReference type="Proteomes" id="UP000295260"/>
    </source>
</evidence>
<dbReference type="RefSeq" id="WP_133533751.1">
    <property type="nucleotide sequence ID" value="NZ_SNXR01000016.1"/>
</dbReference>
<proteinExistence type="predicted"/>
<protein>
    <submittedName>
        <fullName evidence="2">Uncharacterized protein</fullName>
    </submittedName>
</protein>
<comment type="caution">
    <text evidence="2">The sequence shown here is derived from an EMBL/GenBank/DDBJ whole genome shotgun (WGS) entry which is preliminary data.</text>
</comment>
<reference evidence="2 3" key="1">
    <citation type="submission" date="2019-03" db="EMBL/GenBank/DDBJ databases">
        <title>Genomic Encyclopedia of Archaeal and Bacterial Type Strains, Phase II (KMG-II): from individual species to whole genera.</title>
        <authorList>
            <person name="Goeker M."/>
        </authorList>
    </citation>
    <scope>NUCLEOTIDE SEQUENCE [LARGE SCALE GENOMIC DNA]</scope>
    <source>
        <strain evidence="2 3">DSM 25687</strain>
    </source>
</reference>
<feature type="signal peptide" evidence="1">
    <location>
        <begin position="1"/>
        <end position="22"/>
    </location>
</feature>